<dbReference type="Gene3D" id="3.40.50.720">
    <property type="entry name" value="NAD(P)-binding Rossmann-like Domain"/>
    <property type="match status" value="2"/>
</dbReference>
<feature type="region of interest" description="Disordered" evidence="33">
    <location>
        <begin position="2403"/>
        <end position="2432"/>
    </location>
</feature>
<dbReference type="InterPro" id="IPR043145">
    <property type="entry name" value="Znf_ZZ_sf"/>
</dbReference>
<feature type="compositionally biased region" description="Polar residues" evidence="33">
    <location>
        <begin position="316"/>
        <end position="333"/>
    </location>
</feature>
<keyword evidence="16" id="KW-0156">Chromatin regulator</keyword>
<dbReference type="InterPro" id="IPR001731">
    <property type="entry name" value="ALAD"/>
</dbReference>
<feature type="region of interest" description="Disordered" evidence="33">
    <location>
        <begin position="1625"/>
        <end position="1647"/>
    </location>
</feature>
<evidence type="ECO:0000256" key="10">
    <source>
        <dbReference type="ARBA" id="ARBA00022640"/>
    </source>
</evidence>
<dbReference type="GO" id="GO:0006782">
    <property type="term" value="P:protoporphyrinogen IX biosynthetic process"/>
    <property type="evidence" value="ECO:0007669"/>
    <property type="project" value="UniProtKB-UniPathway"/>
</dbReference>
<comment type="similarity">
    <text evidence="6 32">Belongs to the ALAD family.</text>
</comment>
<keyword evidence="23 31" id="KW-0456">Lyase</keyword>
<evidence type="ECO:0000256" key="29">
    <source>
        <dbReference type="ARBA" id="ARBA00048017"/>
    </source>
</evidence>
<dbReference type="InterPro" id="IPR030656">
    <property type="entry name" value="ALAD_AS"/>
</dbReference>
<keyword evidence="38" id="KW-1185">Reference proteome</keyword>
<dbReference type="GO" id="GO:0003713">
    <property type="term" value="F:transcription coactivator activity"/>
    <property type="evidence" value="ECO:0007669"/>
    <property type="project" value="TreeGrafter"/>
</dbReference>
<evidence type="ECO:0000256" key="11">
    <source>
        <dbReference type="ARBA" id="ARBA00022679"/>
    </source>
</evidence>
<keyword evidence="13 30" id="KW-0863">Zinc-finger</keyword>
<keyword evidence="12" id="KW-0479">Metal-binding</keyword>
<dbReference type="PROSITE" id="PS50135">
    <property type="entry name" value="ZF_ZZ_2"/>
    <property type="match status" value="2"/>
</dbReference>
<dbReference type="GO" id="GO:0004655">
    <property type="term" value="F:porphobilinogen synthase activity"/>
    <property type="evidence" value="ECO:0007669"/>
    <property type="project" value="UniProtKB-EC"/>
</dbReference>
<keyword evidence="19" id="KW-0350">Heme biosynthesis</keyword>
<evidence type="ECO:0000256" key="20">
    <source>
        <dbReference type="ARBA" id="ARBA00023159"/>
    </source>
</evidence>
<dbReference type="SMART" id="SM00551">
    <property type="entry name" value="ZnF_TAZ"/>
    <property type="match status" value="2"/>
</dbReference>
<evidence type="ECO:0000256" key="9">
    <source>
        <dbReference type="ARBA" id="ARBA00022533"/>
    </source>
</evidence>
<evidence type="ECO:0000256" key="7">
    <source>
        <dbReference type="ARBA" id="ARBA00011823"/>
    </source>
</evidence>
<comment type="pathway">
    <text evidence="5">Porphyrin-containing compound metabolism; protoporphyrin-IX biosynthesis; coproporphyrinogen-III from 5-aminolevulinate: step 1/4.</text>
</comment>
<evidence type="ECO:0000256" key="8">
    <source>
        <dbReference type="ARBA" id="ARBA00022528"/>
    </source>
</evidence>
<dbReference type="PROSITE" id="PS01357">
    <property type="entry name" value="ZF_ZZ_1"/>
    <property type="match status" value="2"/>
</dbReference>
<keyword evidence="15" id="KW-0460">Magnesium</keyword>
<dbReference type="SUPFAM" id="SSF49785">
    <property type="entry name" value="Galactose-binding domain-like"/>
    <property type="match status" value="1"/>
</dbReference>
<evidence type="ECO:0000256" key="33">
    <source>
        <dbReference type="SAM" id="MobiDB-lite"/>
    </source>
</evidence>
<dbReference type="GO" id="GO:0000123">
    <property type="term" value="C:histone acetyltransferase complex"/>
    <property type="evidence" value="ECO:0007669"/>
    <property type="project" value="TreeGrafter"/>
</dbReference>
<evidence type="ECO:0000256" key="24">
    <source>
        <dbReference type="ARBA" id="ARBA00023242"/>
    </source>
</evidence>
<organism evidence="37">
    <name type="scientific">Oryza meridionalis</name>
    <dbReference type="NCBI Taxonomy" id="40149"/>
    <lineage>
        <taxon>Eukaryota</taxon>
        <taxon>Viridiplantae</taxon>
        <taxon>Streptophyta</taxon>
        <taxon>Embryophyta</taxon>
        <taxon>Tracheophyta</taxon>
        <taxon>Spermatophyta</taxon>
        <taxon>Magnoliopsida</taxon>
        <taxon>Liliopsida</taxon>
        <taxon>Poales</taxon>
        <taxon>Poaceae</taxon>
        <taxon>BOP clade</taxon>
        <taxon>Oryzoideae</taxon>
        <taxon>Oryzeae</taxon>
        <taxon>Oryzinae</taxon>
        <taxon>Oryza</taxon>
    </lineage>
</organism>
<comment type="function">
    <text evidence="27">Catalyzes an early step in the biosynthesis of tetrapyrroles. Binds two molecules of 5-aminolevulinate per subunit, each at a distinct site, and catalyzes their condensation to form porphobilinogen.</text>
</comment>
<dbReference type="InterPro" id="IPR031162">
    <property type="entry name" value="CBP_P300_HAT"/>
</dbReference>
<dbReference type="PROSITE" id="PS51727">
    <property type="entry name" value="CBP_P300_HAT"/>
    <property type="match status" value="1"/>
</dbReference>
<evidence type="ECO:0000256" key="28">
    <source>
        <dbReference type="ARBA" id="ARBA00047651"/>
    </source>
</evidence>
<dbReference type="GO" id="GO:0004402">
    <property type="term" value="F:histone acetyltransferase activity"/>
    <property type="evidence" value="ECO:0007669"/>
    <property type="project" value="InterPro"/>
</dbReference>
<dbReference type="InterPro" id="IPR011011">
    <property type="entry name" value="Znf_FYVE_PHD"/>
</dbReference>
<dbReference type="Proteomes" id="UP000008021">
    <property type="component" value="Chromosome 6"/>
</dbReference>
<evidence type="ECO:0000256" key="17">
    <source>
        <dbReference type="ARBA" id="ARBA00022946"/>
    </source>
</evidence>
<dbReference type="GO" id="GO:0015995">
    <property type="term" value="P:chlorophyll biosynthetic process"/>
    <property type="evidence" value="ECO:0007669"/>
    <property type="project" value="UniProtKB-KW"/>
</dbReference>
<evidence type="ECO:0000256" key="1">
    <source>
        <dbReference type="ARBA" id="ARBA00001946"/>
    </source>
</evidence>
<keyword evidence="21" id="KW-0804">Transcription</keyword>
<dbReference type="Pfam" id="PF08547">
    <property type="entry name" value="CIA30"/>
    <property type="match status" value="1"/>
</dbReference>
<evidence type="ECO:0000256" key="16">
    <source>
        <dbReference type="ARBA" id="ARBA00022853"/>
    </source>
</evidence>
<dbReference type="NCBIfam" id="NF006762">
    <property type="entry name" value="PRK09283.1"/>
    <property type="match status" value="1"/>
</dbReference>
<keyword evidence="8" id="KW-0150">Chloroplast</keyword>
<dbReference type="SUPFAM" id="SSF57933">
    <property type="entry name" value="TAZ domain"/>
    <property type="match status" value="2"/>
</dbReference>
<dbReference type="InterPro" id="IPR000197">
    <property type="entry name" value="Znf_TAZ"/>
</dbReference>
<dbReference type="EnsemblPlants" id="OMERI06G26810.2">
    <property type="protein sequence ID" value="OMERI06G26810.2"/>
    <property type="gene ID" value="OMERI06G26810"/>
</dbReference>
<feature type="domain" description="TAZ-type" evidence="34">
    <location>
        <begin position="597"/>
        <end position="678"/>
    </location>
</feature>
<keyword evidence="25 31" id="KW-0627">Porphyrin biosynthesis</keyword>
<evidence type="ECO:0000256" key="12">
    <source>
        <dbReference type="ARBA" id="ARBA00022723"/>
    </source>
</evidence>
<dbReference type="Pfam" id="PF02135">
    <property type="entry name" value="zf-TAZ"/>
    <property type="match status" value="2"/>
</dbReference>
<dbReference type="InterPro" id="IPR013083">
    <property type="entry name" value="Znf_RING/FYVE/PHD"/>
</dbReference>
<name>A0A0E0E626_9ORYZ</name>
<dbReference type="FunFam" id="3.30.60.90:FF:000022">
    <property type="entry name" value="Histone acetyltransferase of the CBP family 12"/>
    <property type="match status" value="1"/>
</dbReference>
<dbReference type="PANTHER" id="PTHR13808:SF1">
    <property type="entry name" value="HISTONE ACETYLTRANSFERASE"/>
    <property type="match status" value="1"/>
</dbReference>
<keyword evidence="10" id="KW-0934">Plastid</keyword>
<evidence type="ECO:0000256" key="26">
    <source>
        <dbReference type="ARBA" id="ARBA00023315"/>
    </source>
</evidence>
<dbReference type="InterPro" id="IPR001965">
    <property type="entry name" value="Znf_PHD"/>
</dbReference>
<dbReference type="Gene3D" id="1.20.1020.10">
    <property type="entry name" value="TAZ domain"/>
    <property type="match status" value="2"/>
</dbReference>
<feature type="compositionally biased region" description="Low complexity" evidence="33">
    <location>
        <begin position="1789"/>
        <end position="1802"/>
    </location>
</feature>
<evidence type="ECO:0000256" key="31">
    <source>
        <dbReference type="RuleBase" id="RU000515"/>
    </source>
</evidence>
<dbReference type="PROSITE" id="PS50134">
    <property type="entry name" value="ZF_TAZ"/>
    <property type="match status" value="2"/>
</dbReference>
<dbReference type="GO" id="GO:0005667">
    <property type="term" value="C:transcription regulator complex"/>
    <property type="evidence" value="ECO:0007669"/>
    <property type="project" value="TreeGrafter"/>
</dbReference>
<comment type="function">
    <text evidence="2">Acetyltransferase enzyme. Acetylates histones, giving a specific tag for transcriptional activation.</text>
</comment>
<keyword evidence="22" id="KW-0149">Chlorophyll biosynthesis</keyword>
<keyword evidence="9" id="KW-0021">Allosteric enzyme</keyword>
<dbReference type="GO" id="GO:0008270">
    <property type="term" value="F:zinc ion binding"/>
    <property type="evidence" value="ECO:0007669"/>
    <property type="project" value="UniProtKB-KW"/>
</dbReference>
<reference evidence="37" key="2">
    <citation type="submission" date="2018-05" db="EMBL/GenBank/DDBJ databases">
        <title>OmerRS3 (Oryza meridionalis Reference Sequence Version 3).</title>
        <authorList>
            <person name="Zhang J."/>
            <person name="Kudrna D."/>
            <person name="Lee S."/>
            <person name="Talag J."/>
            <person name="Welchert J."/>
            <person name="Wing R.A."/>
        </authorList>
    </citation>
    <scope>NUCLEOTIDE SEQUENCE [LARGE SCALE GENOMIC DNA]</scope>
    <source>
        <strain evidence="37">cv. OR44</strain>
    </source>
</reference>
<keyword evidence="26" id="KW-0012">Acyltransferase</keyword>
<evidence type="ECO:0000256" key="14">
    <source>
        <dbReference type="ARBA" id="ARBA00022833"/>
    </source>
</evidence>
<dbReference type="SMART" id="SM00291">
    <property type="entry name" value="ZnF_ZZ"/>
    <property type="match status" value="2"/>
</dbReference>
<dbReference type="GO" id="GO:0009507">
    <property type="term" value="C:chloroplast"/>
    <property type="evidence" value="ECO:0007669"/>
    <property type="project" value="UniProtKB-SubCell"/>
</dbReference>
<dbReference type="eggNOG" id="KOG1778">
    <property type="taxonomic scope" value="Eukaryota"/>
</dbReference>
<evidence type="ECO:0000256" key="23">
    <source>
        <dbReference type="ARBA" id="ARBA00023239"/>
    </source>
</evidence>
<dbReference type="InterPro" id="IPR036291">
    <property type="entry name" value="NAD(P)-bd_dom_sf"/>
</dbReference>
<dbReference type="UniPathway" id="UPA00251">
    <property type="reaction ID" value="UER00318"/>
</dbReference>
<dbReference type="Gene3D" id="3.30.60.90">
    <property type="match status" value="2"/>
</dbReference>
<dbReference type="InterPro" id="IPR013785">
    <property type="entry name" value="Aldolase_TIM"/>
</dbReference>
<dbReference type="Pfam" id="PF13460">
    <property type="entry name" value="NAD_binding_10"/>
    <property type="match status" value="2"/>
</dbReference>
<dbReference type="Pfam" id="PF00490">
    <property type="entry name" value="ALAD"/>
    <property type="match status" value="1"/>
</dbReference>
<feature type="region of interest" description="Disordered" evidence="33">
    <location>
        <begin position="304"/>
        <end position="333"/>
    </location>
</feature>
<dbReference type="Gramene" id="OMERI06G26810.2">
    <property type="protein sequence ID" value="OMERI06G26810.2"/>
    <property type="gene ID" value="OMERI06G26810"/>
</dbReference>
<dbReference type="SUPFAM" id="SSF57850">
    <property type="entry name" value="RING/U-box"/>
    <property type="match status" value="2"/>
</dbReference>
<accession>A0A0E0E626</accession>
<keyword evidence="17" id="KW-0809">Transit peptide</keyword>
<dbReference type="PRINTS" id="PR00144">
    <property type="entry name" value="DALDHYDRTASE"/>
</dbReference>
<evidence type="ECO:0000259" key="36">
    <source>
        <dbReference type="PROSITE" id="PS51727"/>
    </source>
</evidence>
<dbReference type="SUPFAM" id="SSF57903">
    <property type="entry name" value="FYVE/PHD zinc finger"/>
    <property type="match status" value="1"/>
</dbReference>
<dbReference type="InterPro" id="IPR016040">
    <property type="entry name" value="NAD(P)-bd_dom"/>
</dbReference>
<dbReference type="Gene3D" id="3.30.40.10">
    <property type="entry name" value="Zinc/RING finger domain, C3HC4 (zinc finger)"/>
    <property type="match status" value="1"/>
</dbReference>
<evidence type="ECO:0000256" key="15">
    <source>
        <dbReference type="ARBA" id="ARBA00022842"/>
    </source>
</evidence>
<evidence type="ECO:0000256" key="27">
    <source>
        <dbReference type="ARBA" id="ARBA00025628"/>
    </source>
</evidence>
<protein>
    <recommendedName>
        <fullName evidence="31">Delta-aminolevulinic acid dehydratase</fullName>
        <ecNumber evidence="31">4.2.1.24</ecNumber>
    </recommendedName>
</protein>
<dbReference type="Pfam" id="PF08214">
    <property type="entry name" value="HAT_KAT11"/>
    <property type="match status" value="1"/>
</dbReference>
<evidence type="ECO:0000256" key="4">
    <source>
        <dbReference type="ARBA" id="ARBA00004229"/>
    </source>
</evidence>
<keyword evidence="24" id="KW-0539">Nucleus</keyword>
<dbReference type="PROSITE" id="PS00169">
    <property type="entry name" value="D_ALA_DEHYDRATASE"/>
    <property type="match status" value="1"/>
</dbReference>
<evidence type="ECO:0000256" key="19">
    <source>
        <dbReference type="ARBA" id="ARBA00023133"/>
    </source>
</evidence>
<feature type="domain" description="ZZ-type" evidence="35">
    <location>
        <begin position="1474"/>
        <end position="1532"/>
    </location>
</feature>
<feature type="domain" description="TAZ-type" evidence="34">
    <location>
        <begin position="1533"/>
        <end position="1617"/>
    </location>
</feature>
<evidence type="ECO:0000313" key="37">
    <source>
        <dbReference type="EnsemblPlants" id="OMERI06G26810.2"/>
    </source>
</evidence>
<evidence type="ECO:0000256" key="2">
    <source>
        <dbReference type="ARBA" id="ARBA00002581"/>
    </source>
</evidence>
<dbReference type="PROSITE" id="PS01359">
    <property type="entry name" value="ZF_PHD_1"/>
    <property type="match status" value="1"/>
</dbReference>
<feature type="compositionally biased region" description="Basic and acidic residues" evidence="33">
    <location>
        <begin position="1810"/>
        <end position="1827"/>
    </location>
</feature>
<evidence type="ECO:0000256" key="22">
    <source>
        <dbReference type="ARBA" id="ARBA00023171"/>
    </source>
</evidence>
<reference evidence="37" key="1">
    <citation type="submission" date="2015-04" db="UniProtKB">
        <authorList>
            <consortium name="EnsemblPlants"/>
        </authorList>
    </citation>
    <scope>IDENTIFICATION</scope>
</reference>
<keyword evidence="14" id="KW-0862">Zinc</keyword>
<evidence type="ECO:0000256" key="30">
    <source>
        <dbReference type="PROSITE-ProRule" id="PRU00228"/>
    </source>
</evidence>
<sequence length="2751" mass="305585">MKQGQGAHLSGQRIGHHPTAQMNPGDGDGRQQVASGHASADPELMNLAIWELLSREPKLQTRPRKLVSDLAKRFEAVIYKKNPNKAAYYSILNGEIFPHLQHALSTHMAQHQQGQQMLQQLTSSSSYGTTIPIPDVVQNASGNTRALYEMDNTGGPMSNRHHHFSANFPLHSTTKGASLEMSAVSMQEGKITHMIPTPGSSNQQSLPGNFHYSTGTGYLNGKSNVMAQMQEQQAPFASKINCCPVQRDLGGYAGSGVHSDILNNSSPYGVSEAHMIDGMGLHRSNVQVINRTVVPETFINPSPYGISPNKPLQRHVNPSTRSTPTPADIAASTSFNGTGSSALSTTSYLDMTAVNSLPKSRMDSGLIMSQPTIQSFQTEHYIQTEGLDLQEKISLEQLHQQVNQLHLIQPHSQYVQNQCSLKLQQQNSLHHLVMSRGNVLTQCHLGSDHAEKLLDKRNQLHSELVSSQINEHVGLTNLQGHYEQTQYHDNYKKGQMSASSQNLGIPAPHDLLPPQQQFDDGSYRLSCFLKETYTKPLQPHCKSKPMKEVTVTSLLSGKIQDGFCQKKMARDREHHPIISGWHSAGCAATSFGSEEVMENTKQYHDQARWLLFLFHAKSCTSPPGSCKSSYCDRVRELVIHLTDCQIKDCPYRHCRESKMVSDHYKNCINEHCHVCCKAKEMLRRSSELAHKQNPAEPILITQHNMNQRSADRVHGDRMDIDQAVETFDDQPPAAKRPKLQLVSPDASENVPVCQKNPGFMLQEAHPRQLDQNKKMVPDQEVDVGLDIRHPQVTLVSCHGSDEKIGAAQNTVIPGALNKIHCHVQQETVVADKESVTVDVKKKTGSVDVTISKTGKPKVKGVSLMELFTPEQIHEHINSLRQWIGQSKAKAEKNQVIGYSESESLCQLCKVENLTFEPRPIYCSPCGARIKRNASYYTGSTAMGRLFFCISCYNASLGNTIEVELIKLSKADLEKKRNSDEPEEGWVQCDKCECWQHQICALFNARRNDVEEAEYTCFKCYIEEFKRGLRMPLPESVVRGAKDLPRTMLSDHIEERLFKRLREERQERANKLKTSLDEVPGADGLVVRVVSSVDKKLEVKPRFFKILQEDNYPAEFPYKSKAILLFQKIEGVEVCLFGMYVQEYGAECKFPNQRRVYLSYLDSVKYFRPDIETVSGQALRTYVYHEILIGYLEYCKQRGFTSCYIWACPPVKGEDYILYCHPEIQKTPKPDKLRQWYLSMLQKAIKENIVVELTNLYDQFFVTAKECKIKVSAACLPYFDGDYWPGAAEDIINQLQLEGDGKLLKKGRVNKIITKRALKAAGHTDLSGNASKEAMLMQKLGEIICPIKDDLIMVHLQYSCSHCCTFMVSGRRWVCNECKSFYICDRCYNAEQWLEEKERHPSNSKCLHILHPVEIVGVSEDTKDRDIILENEIFDTRQAFLSFCQGYYYQYDTLRRAKHSTMMMLYHLHNPTGPAFVATCNVCNCDIENGQGWYCKDCPDFDMCASCYQKHGGANHHHKLTNHPSSAECNVQNKGAWQKHVQQVRVWLELALHASSCHVRNCQYPNCRKLKGLFHHGAQCKIRLSKGCKQCARMWYIIRLHSQSCRQSDCAVPRCRDFKSFKRKQNQLSESRRMASVNERPQPEPITAATQTSSPLYHRGRVVAQCNLATNFPPPQQHPSMAAAIVAARAPPGGGGAAAVIAYHHCASPSRALPLAAGPSAGGGVVVGRRYHHHHGGACCFAAKPTQVAAEVDQEGAAEPGPGVASANAAADVKPRKKARSRRGRKGKRSSSSSSSESSTTAVLEEEEEEEKKAEEDGEEGKRKEKAAGLDLDEVMAVSPVGLGRRSRQIFDEVWRKFSRLGQMSSASSTALAEEEQAVLIRGGPMCEFTVPGAQDTTVLVVGATSRIGRIVVRKLMLRGYNVKALVRRNDAEVIDMLPRSVDIVVGDVGDPSTVKSAVSGCSKIIYCATARSTITGDLNRVDNQGVRNVSKAFQDYYNELAQLRAGKSSKSKLLIAKFKSPKSLNGWEVDQGSYFPNTFASRFDEGIDASFDFSEAGQAVFSGFVFTRGGYVEISKRLSLPLGSTLDRYDGLLFSVGGNGRSYVVILETGPLADTSQSKKYFARMTTKVGFCRVRVPFSAFRPVNPQDPPLDPFLVHTLTIRFEPKRQRPGDGSQSATDPRNFELILEYIKALPTGQETDFILVSCSGSGIEPNRREQVLKAKKAGEDALRRSGLGYTIVRPGPLQEEPGGQRALIFDQGNRISQGISCADVADICVKALHDSTARNKSFDVCYEYVAEQGNELYELVAHLPDKANNYLTPALSAMASTVSFSPANVQMLQGRSCHGHAAFGGCSAVPRTGPRMRSVAVRVSSEQEAAPAIRAPSGRTIEECEADAVAGRFLAPPPLVRPKAPEGTPQIRPLDLTKRPRRNRRSPALRAAFQETTISPANLVLPLFIHEGEDDAPIGAMPGCYRLGWRHGLLDEVYKSRDVGVNSFVLFPKVPDALKSQSGDEAYNDNGLVPRTIRLLKDKFPDIVVYTDVALDPYSSDGHDGIVREDGVIMNDETVYQLCKQAVSQARAGADVVSPSDMMDGRVGAIRAALDAEGFHDVSIMSYTAKYASSFYGPFREALDSNPRFGDKKTYQMNPANYREALLETAADEAEGADILLVKPGLPYLDVIRLLRDNSALPIAAYQVSGEYSMIKAGGALNMIDEEKVMMESLMCLRRAGADIILTYFARQAANVLCGMRSN</sequence>
<evidence type="ECO:0000259" key="34">
    <source>
        <dbReference type="PROSITE" id="PS50134"/>
    </source>
</evidence>
<evidence type="ECO:0000256" key="21">
    <source>
        <dbReference type="ARBA" id="ARBA00023163"/>
    </source>
</evidence>
<dbReference type="CDD" id="cd04823">
    <property type="entry name" value="ALAD_PBGS_aspartate_rich"/>
    <property type="match status" value="1"/>
</dbReference>
<dbReference type="SMART" id="SM01250">
    <property type="entry name" value="KAT11"/>
    <property type="match status" value="1"/>
</dbReference>
<feature type="domain" description="ZZ-type" evidence="35">
    <location>
        <begin position="1354"/>
        <end position="1417"/>
    </location>
</feature>
<dbReference type="InterPro" id="IPR008979">
    <property type="entry name" value="Galactose-bd-like_sf"/>
</dbReference>
<dbReference type="GO" id="GO:0005634">
    <property type="term" value="C:nucleus"/>
    <property type="evidence" value="ECO:0007669"/>
    <property type="project" value="UniProtKB-SubCell"/>
</dbReference>
<dbReference type="InterPro" id="IPR035898">
    <property type="entry name" value="TAZ_dom_sf"/>
</dbReference>
<proteinExistence type="inferred from homology"/>
<dbReference type="Gene3D" id="3.20.20.70">
    <property type="entry name" value="Aldolase class I"/>
    <property type="match status" value="1"/>
</dbReference>
<dbReference type="GO" id="GO:0045944">
    <property type="term" value="P:positive regulation of transcription by RNA polymerase II"/>
    <property type="evidence" value="ECO:0007669"/>
    <property type="project" value="TreeGrafter"/>
</dbReference>
<evidence type="ECO:0000259" key="35">
    <source>
        <dbReference type="PROSITE" id="PS50135"/>
    </source>
</evidence>
<keyword evidence="11" id="KW-0808">Transferase</keyword>
<comment type="catalytic activity">
    <reaction evidence="29">
        <text>L-lysyl-[protein] + acetyl-CoA = N(6)-acetyl-L-lysyl-[protein] + CoA + H(+)</text>
        <dbReference type="Rhea" id="RHEA:45948"/>
        <dbReference type="Rhea" id="RHEA-COMP:9752"/>
        <dbReference type="Rhea" id="RHEA-COMP:10731"/>
        <dbReference type="ChEBI" id="CHEBI:15378"/>
        <dbReference type="ChEBI" id="CHEBI:29969"/>
        <dbReference type="ChEBI" id="CHEBI:57287"/>
        <dbReference type="ChEBI" id="CHEBI:57288"/>
        <dbReference type="ChEBI" id="CHEBI:61930"/>
        <dbReference type="EC" id="2.3.1.48"/>
    </reaction>
</comment>
<dbReference type="SMART" id="SM00249">
    <property type="entry name" value="PHD"/>
    <property type="match status" value="1"/>
</dbReference>
<dbReference type="SMART" id="SM01004">
    <property type="entry name" value="ALAD"/>
    <property type="match status" value="1"/>
</dbReference>
<evidence type="ECO:0000256" key="13">
    <source>
        <dbReference type="ARBA" id="ARBA00022771"/>
    </source>
</evidence>
<keyword evidence="18" id="KW-0805">Transcription regulation</keyword>
<feature type="region of interest" description="Disordered" evidence="33">
    <location>
        <begin position="1"/>
        <end position="38"/>
    </location>
</feature>
<dbReference type="GO" id="GO:0031490">
    <property type="term" value="F:chromatin DNA binding"/>
    <property type="evidence" value="ECO:0007669"/>
    <property type="project" value="TreeGrafter"/>
</dbReference>
<comment type="catalytic activity">
    <reaction evidence="28 31">
        <text>2 5-aminolevulinate = porphobilinogen + 2 H2O + H(+)</text>
        <dbReference type="Rhea" id="RHEA:24064"/>
        <dbReference type="ChEBI" id="CHEBI:15377"/>
        <dbReference type="ChEBI" id="CHEBI:15378"/>
        <dbReference type="ChEBI" id="CHEBI:58126"/>
        <dbReference type="ChEBI" id="CHEBI:356416"/>
        <dbReference type="EC" id="4.2.1.24"/>
    </reaction>
</comment>
<feature type="region of interest" description="Disordered" evidence="33">
    <location>
        <begin position="1751"/>
        <end position="1827"/>
    </location>
</feature>
<dbReference type="SUPFAM" id="SSF51569">
    <property type="entry name" value="Aldolase"/>
    <property type="match status" value="1"/>
</dbReference>
<feature type="domain" description="CBP/p300-type HAT" evidence="36">
    <location>
        <begin position="1037"/>
        <end position="1472"/>
    </location>
</feature>
<dbReference type="InterPro" id="IPR019786">
    <property type="entry name" value="Zinc_finger_PHD-type_CS"/>
</dbReference>
<dbReference type="InterPro" id="IPR013857">
    <property type="entry name" value="NADH-UbQ_OxRdtase-assoc_prot30"/>
</dbReference>
<comment type="cofactor">
    <cofactor evidence="1">
        <name>Mg(2+)</name>
        <dbReference type="ChEBI" id="CHEBI:18420"/>
    </cofactor>
</comment>
<evidence type="ECO:0000256" key="5">
    <source>
        <dbReference type="ARBA" id="ARBA00004694"/>
    </source>
</evidence>
<evidence type="ECO:0000256" key="6">
    <source>
        <dbReference type="ARBA" id="ARBA00008055"/>
    </source>
</evidence>
<evidence type="ECO:0000313" key="38">
    <source>
        <dbReference type="Proteomes" id="UP000008021"/>
    </source>
</evidence>
<comment type="subcellular location">
    <subcellularLocation>
        <location evidence="3">Nucleus</location>
    </subcellularLocation>
    <subcellularLocation>
        <location evidence="4">Plastid</location>
        <location evidence="4">Chloroplast</location>
    </subcellularLocation>
</comment>
<feature type="compositionally biased region" description="Basic residues" evidence="33">
    <location>
        <begin position="1774"/>
        <end position="1788"/>
    </location>
</feature>
<dbReference type="SUPFAM" id="SSF51735">
    <property type="entry name" value="NAD(P)-binding Rossmann-fold domains"/>
    <property type="match status" value="1"/>
</dbReference>
<comment type="subunit">
    <text evidence="7 31">Homooctamer.</text>
</comment>
<evidence type="ECO:0000256" key="25">
    <source>
        <dbReference type="ARBA" id="ARBA00023244"/>
    </source>
</evidence>
<dbReference type="InterPro" id="IPR000433">
    <property type="entry name" value="Znf_ZZ"/>
</dbReference>
<evidence type="ECO:0000256" key="18">
    <source>
        <dbReference type="ARBA" id="ARBA00023015"/>
    </source>
</evidence>
<dbReference type="STRING" id="40149.A0A0E0E626"/>
<dbReference type="FunFam" id="3.20.20.70:FF:000101">
    <property type="entry name" value="Delta-aminolevulinic acid dehydratase"/>
    <property type="match status" value="1"/>
</dbReference>
<evidence type="ECO:0000256" key="3">
    <source>
        <dbReference type="ARBA" id="ARBA00004123"/>
    </source>
</evidence>
<dbReference type="EC" id="4.2.1.24" evidence="31"/>
<evidence type="ECO:0000256" key="32">
    <source>
        <dbReference type="RuleBase" id="RU004161"/>
    </source>
</evidence>
<dbReference type="CDD" id="cd15614">
    <property type="entry name" value="PHD_HAC_like"/>
    <property type="match status" value="1"/>
</dbReference>
<keyword evidence="20" id="KW-0010">Activator</keyword>
<dbReference type="PANTHER" id="PTHR13808">
    <property type="entry name" value="CBP/P300-RELATED"/>
    <property type="match status" value="1"/>
</dbReference>
<dbReference type="Pfam" id="PF00569">
    <property type="entry name" value="ZZ"/>
    <property type="match status" value="1"/>
</dbReference>
<dbReference type="InterPro" id="IPR013178">
    <property type="entry name" value="Histone_AcTrfase_Rtt109/CBP"/>
</dbReference>